<feature type="compositionally biased region" description="Low complexity" evidence="1">
    <location>
        <begin position="59"/>
        <end position="78"/>
    </location>
</feature>
<gene>
    <name evidence="2" type="ORF">BP5553_00695</name>
</gene>
<feature type="compositionally biased region" description="Low complexity" evidence="1">
    <location>
        <begin position="102"/>
        <end position="114"/>
    </location>
</feature>
<feature type="region of interest" description="Disordered" evidence="1">
    <location>
        <begin position="1"/>
        <end position="194"/>
    </location>
</feature>
<comment type="caution">
    <text evidence="2">The sequence shown here is derived from an EMBL/GenBank/DDBJ whole genome shotgun (WGS) entry which is preliminary data.</text>
</comment>
<dbReference type="AlphaFoldDB" id="A0A370TYV7"/>
<dbReference type="EMBL" id="NPIC01000001">
    <property type="protein sequence ID" value="RDL40716.1"/>
    <property type="molecule type" value="Genomic_DNA"/>
</dbReference>
<keyword evidence="3" id="KW-1185">Reference proteome</keyword>
<dbReference type="STRING" id="2656787.A0A370TYV7"/>
<organism evidence="2 3">
    <name type="scientific">Venustampulla echinocandica</name>
    <dbReference type="NCBI Taxonomy" id="2656787"/>
    <lineage>
        <taxon>Eukaryota</taxon>
        <taxon>Fungi</taxon>
        <taxon>Dikarya</taxon>
        <taxon>Ascomycota</taxon>
        <taxon>Pezizomycotina</taxon>
        <taxon>Leotiomycetes</taxon>
        <taxon>Helotiales</taxon>
        <taxon>Pleuroascaceae</taxon>
        <taxon>Venustampulla</taxon>
    </lineage>
</organism>
<dbReference type="Proteomes" id="UP000254866">
    <property type="component" value="Unassembled WGS sequence"/>
</dbReference>
<evidence type="ECO:0000313" key="3">
    <source>
        <dbReference type="Proteomes" id="UP000254866"/>
    </source>
</evidence>
<name>A0A370TYV7_9HELO</name>
<evidence type="ECO:0008006" key="4">
    <source>
        <dbReference type="Google" id="ProtNLM"/>
    </source>
</evidence>
<protein>
    <recommendedName>
        <fullName evidence="4">AGA1 A-agglutinin anchor subunit</fullName>
    </recommendedName>
</protein>
<evidence type="ECO:0000313" key="2">
    <source>
        <dbReference type="EMBL" id="RDL40716.1"/>
    </source>
</evidence>
<accession>A0A370TYV7</accession>
<feature type="compositionally biased region" description="Polar residues" evidence="1">
    <location>
        <begin position="34"/>
        <end position="53"/>
    </location>
</feature>
<feature type="compositionally biased region" description="Low complexity" evidence="1">
    <location>
        <begin position="158"/>
        <end position="169"/>
    </location>
</feature>
<proteinExistence type="predicted"/>
<dbReference type="OrthoDB" id="5429993at2759"/>
<evidence type="ECO:0000256" key="1">
    <source>
        <dbReference type="SAM" id="MobiDB-lite"/>
    </source>
</evidence>
<dbReference type="RefSeq" id="XP_031873372.1">
    <property type="nucleotide sequence ID" value="XM_032009318.1"/>
</dbReference>
<feature type="compositionally biased region" description="Basic residues" evidence="1">
    <location>
        <begin position="146"/>
        <end position="156"/>
    </location>
</feature>
<feature type="region of interest" description="Disordered" evidence="1">
    <location>
        <begin position="450"/>
        <end position="469"/>
    </location>
</feature>
<sequence>MSTAPVRTRSLRKPADPGSRYGRPSTAAVDSTEKNAVNQSAAGVQTRNSQSPSRLPVKPTTRSTSTISRPPSSSSSISNKPLMRPPSSSSSRTKPAADSLQRRPSTTSSTSQPSNTEPVKKDRSRPPLVQSRHLRNASTSTISSKHTTRAQGHARNKSSSTLLTASTALRPPTRELADQPTSTRTSRAESLPKRPAFSTLQHHFSPAKNLAPKPHPAAFLAPPSPSKLPSNIAISAETAKLQNELLQLHILHKDAAVIANEWRASAKKKLGASFHEVVRRNDMLVQSEVDETAKVNAVALKKWQEDSTPGWGLEERIQILDEVVTGVWNMGEPGGKHARLVRKFERWLSRCQGTLAARERDDGVGDDDMIFLEELDKSWKDECLNLGRRLESWRDHLEQLGSLENGSSLATMVDNCWKLIKGMLMELSVMAQIERDAMQREVDWTRSMNDDISDEEDGRPVAGACWRTE</sequence>
<dbReference type="GeneID" id="43593544"/>
<feature type="compositionally biased region" description="Polar residues" evidence="1">
    <location>
        <begin position="136"/>
        <end position="145"/>
    </location>
</feature>
<reference evidence="2 3" key="1">
    <citation type="journal article" date="2018" name="IMA Fungus">
        <title>IMA Genome-F 9: Draft genome sequence of Annulohypoxylon stygium, Aspergillus mulundensis, Berkeleyomyces basicola (syn. Thielaviopsis basicola), Ceratocystis smalleyi, two Cercospora beticola strains, Coleophoma cylindrospora, Fusarium fracticaudum, Phialophora cf. hyalina, and Morchella septimelata.</title>
        <authorList>
            <person name="Wingfield B.D."/>
            <person name="Bills G.F."/>
            <person name="Dong Y."/>
            <person name="Huang W."/>
            <person name="Nel W.J."/>
            <person name="Swalarsk-Parry B.S."/>
            <person name="Vaghefi N."/>
            <person name="Wilken P.M."/>
            <person name="An Z."/>
            <person name="de Beer Z.W."/>
            <person name="De Vos L."/>
            <person name="Chen L."/>
            <person name="Duong T.A."/>
            <person name="Gao Y."/>
            <person name="Hammerbacher A."/>
            <person name="Kikkert J.R."/>
            <person name="Li Y."/>
            <person name="Li H."/>
            <person name="Li K."/>
            <person name="Li Q."/>
            <person name="Liu X."/>
            <person name="Ma X."/>
            <person name="Naidoo K."/>
            <person name="Pethybridge S.J."/>
            <person name="Sun J."/>
            <person name="Steenkamp E.T."/>
            <person name="van der Nest M.A."/>
            <person name="van Wyk S."/>
            <person name="Wingfield M.J."/>
            <person name="Xiong C."/>
            <person name="Yue Q."/>
            <person name="Zhang X."/>
        </authorList>
    </citation>
    <scope>NUCLEOTIDE SEQUENCE [LARGE SCALE GENOMIC DNA]</scope>
    <source>
        <strain evidence="2 3">BP 5553</strain>
    </source>
</reference>